<gene>
    <name evidence="1" type="ORF">LEP1GSC133_4902</name>
</gene>
<dbReference type="EMBL" id="AKWF02000085">
    <property type="protein sequence ID" value="EMO62249.1"/>
    <property type="molecule type" value="Genomic_DNA"/>
</dbReference>
<evidence type="ECO:0000313" key="2">
    <source>
        <dbReference type="Proteomes" id="UP000012159"/>
    </source>
</evidence>
<protein>
    <submittedName>
        <fullName evidence="1">Uncharacterized protein</fullName>
    </submittedName>
</protein>
<organism evidence="1 2">
    <name type="scientific">Leptospira borgpetersenii serovar Pomona str. 200901868</name>
    <dbReference type="NCBI Taxonomy" id="1192866"/>
    <lineage>
        <taxon>Bacteria</taxon>
        <taxon>Pseudomonadati</taxon>
        <taxon>Spirochaetota</taxon>
        <taxon>Spirochaetia</taxon>
        <taxon>Leptospirales</taxon>
        <taxon>Leptospiraceae</taxon>
        <taxon>Leptospira</taxon>
    </lineage>
</organism>
<sequence length="40" mass="4846">MIPSVKYKVDSLFRKFLRGSYRKYKLDLDGRKILEEKNIP</sequence>
<comment type="caution">
    <text evidence="1">The sequence shown here is derived from an EMBL/GenBank/DDBJ whole genome shotgun (WGS) entry which is preliminary data.</text>
</comment>
<evidence type="ECO:0000313" key="1">
    <source>
        <dbReference type="EMBL" id="EMO62249.1"/>
    </source>
</evidence>
<accession>M6WAK0</accession>
<name>M6WAK0_LEPBO</name>
<dbReference type="AlphaFoldDB" id="M6WAK0"/>
<dbReference type="Proteomes" id="UP000012159">
    <property type="component" value="Unassembled WGS sequence"/>
</dbReference>
<dbReference type="STRING" id="1192866.LEP1GSC133_4902"/>
<proteinExistence type="predicted"/>
<reference evidence="1 2" key="1">
    <citation type="submission" date="2013-01" db="EMBL/GenBank/DDBJ databases">
        <authorList>
            <person name="Harkins D.M."/>
            <person name="Durkin A.S."/>
            <person name="Brinkac L.M."/>
            <person name="Haft D.H."/>
            <person name="Selengut J.D."/>
            <person name="Sanka R."/>
            <person name="DePew J."/>
            <person name="Purushe J."/>
            <person name="Picardeau M."/>
            <person name="Werts C."/>
            <person name="Goarant C."/>
            <person name="Vinetz J.M."/>
            <person name="Sutton G.G."/>
            <person name="Nierman W.C."/>
            <person name="Fouts D.E."/>
        </authorList>
    </citation>
    <scope>NUCLEOTIDE SEQUENCE [LARGE SCALE GENOMIC DNA]</scope>
    <source>
        <strain evidence="1 2">200901868</strain>
    </source>
</reference>